<sequence length="44" mass="5091">MPSFVGPTLTTKVGIIYCPCQPYTVCSVCPKHQIVFLVFRLWMW</sequence>
<proteinExistence type="predicted"/>
<accession>A0A0A9HHH8</accession>
<organism evidence="1">
    <name type="scientific">Arundo donax</name>
    <name type="common">Giant reed</name>
    <name type="synonym">Donax arundinaceus</name>
    <dbReference type="NCBI Taxonomy" id="35708"/>
    <lineage>
        <taxon>Eukaryota</taxon>
        <taxon>Viridiplantae</taxon>
        <taxon>Streptophyta</taxon>
        <taxon>Embryophyta</taxon>
        <taxon>Tracheophyta</taxon>
        <taxon>Spermatophyta</taxon>
        <taxon>Magnoliopsida</taxon>
        <taxon>Liliopsida</taxon>
        <taxon>Poales</taxon>
        <taxon>Poaceae</taxon>
        <taxon>PACMAD clade</taxon>
        <taxon>Arundinoideae</taxon>
        <taxon>Arundineae</taxon>
        <taxon>Arundo</taxon>
    </lineage>
</organism>
<protein>
    <submittedName>
        <fullName evidence="1">Uncharacterized protein</fullName>
    </submittedName>
</protein>
<name>A0A0A9HHH8_ARUDO</name>
<evidence type="ECO:0000313" key="1">
    <source>
        <dbReference type="EMBL" id="JAE35274.1"/>
    </source>
</evidence>
<dbReference type="AlphaFoldDB" id="A0A0A9HHH8"/>
<dbReference type="EMBL" id="GBRH01162622">
    <property type="protein sequence ID" value="JAE35274.1"/>
    <property type="molecule type" value="Transcribed_RNA"/>
</dbReference>
<reference evidence="1" key="2">
    <citation type="journal article" date="2015" name="Data Brief">
        <title>Shoot transcriptome of the giant reed, Arundo donax.</title>
        <authorList>
            <person name="Barrero R.A."/>
            <person name="Guerrero F.D."/>
            <person name="Moolhuijzen P."/>
            <person name="Goolsby J.A."/>
            <person name="Tidwell J."/>
            <person name="Bellgard S.E."/>
            <person name="Bellgard M.I."/>
        </authorList>
    </citation>
    <scope>NUCLEOTIDE SEQUENCE</scope>
    <source>
        <tissue evidence="1">Shoot tissue taken approximately 20 cm above the soil surface</tissue>
    </source>
</reference>
<reference evidence="1" key="1">
    <citation type="submission" date="2014-09" db="EMBL/GenBank/DDBJ databases">
        <authorList>
            <person name="Magalhaes I.L.F."/>
            <person name="Oliveira U."/>
            <person name="Santos F.R."/>
            <person name="Vidigal T.H.D.A."/>
            <person name="Brescovit A.D."/>
            <person name="Santos A.J."/>
        </authorList>
    </citation>
    <scope>NUCLEOTIDE SEQUENCE</scope>
    <source>
        <tissue evidence="1">Shoot tissue taken approximately 20 cm above the soil surface</tissue>
    </source>
</reference>